<dbReference type="Pfam" id="PF02614">
    <property type="entry name" value="UxaC"/>
    <property type="match status" value="1"/>
</dbReference>
<reference evidence="1" key="1">
    <citation type="journal article" date="2014" name="Front. Microbiol.">
        <title>High frequency of phylogenetically diverse reductive dehalogenase-homologous genes in deep subseafloor sedimentary metagenomes.</title>
        <authorList>
            <person name="Kawai M."/>
            <person name="Futagami T."/>
            <person name="Toyoda A."/>
            <person name="Takaki Y."/>
            <person name="Nishi S."/>
            <person name="Hori S."/>
            <person name="Arai W."/>
            <person name="Tsubouchi T."/>
            <person name="Morono Y."/>
            <person name="Uchiyama I."/>
            <person name="Ito T."/>
            <person name="Fujiyama A."/>
            <person name="Inagaki F."/>
            <person name="Takami H."/>
        </authorList>
    </citation>
    <scope>NUCLEOTIDE SEQUENCE</scope>
    <source>
        <strain evidence="1">Expedition CK06-06</strain>
    </source>
</reference>
<dbReference type="EMBL" id="BARU01027757">
    <property type="protein sequence ID" value="GAH76120.1"/>
    <property type="molecule type" value="Genomic_DNA"/>
</dbReference>
<protein>
    <submittedName>
        <fullName evidence="1">Uncharacterized protein</fullName>
    </submittedName>
</protein>
<name>X1J3P7_9ZZZZ</name>
<proteinExistence type="predicted"/>
<gene>
    <name evidence="1" type="ORF">S03H2_44396</name>
</gene>
<feature type="non-terminal residue" evidence="1">
    <location>
        <position position="1"/>
    </location>
</feature>
<sequence length="39" mass="4418">LIGQDVENGELPYDLKLLGKIVQDISYNNAESYFGIQME</sequence>
<dbReference type="AlphaFoldDB" id="X1J3P7"/>
<dbReference type="GO" id="GO:0008880">
    <property type="term" value="F:glucuronate isomerase activity"/>
    <property type="evidence" value="ECO:0007669"/>
    <property type="project" value="InterPro"/>
</dbReference>
<organism evidence="1">
    <name type="scientific">marine sediment metagenome</name>
    <dbReference type="NCBI Taxonomy" id="412755"/>
    <lineage>
        <taxon>unclassified sequences</taxon>
        <taxon>metagenomes</taxon>
        <taxon>ecological metagenomes</taxon>
    </lineage>
</organism>
<dbReference type="Gene3D" id="3.20.20.140">
    <property type="entry name" value="Metal-dependent hydrolases"/>
    <property type="match status" value="1"/>
</dbReference>
<comment type="caution">
    <text evidence="1">The sequence shown here is derived from an EMBL/GenBank/DDBJ whole genome shotgun (WGS) entry which is preliminary data.</text>
</comment>
<dbReference type="InterPro" id="IPR003766">
    <property type="entry name" value="Uronate_isomerase"/>
</dbReference>
<accession>X1J3P7</accession>
<dbReference type="GO" id="GO:0006064">
    <property type="term" value="P:glucuronate catabolic process"/>
    <property type="evidence" value="ECO:0007669"/>
    <property type="project" value="InterPro"/>
</dbReference>
<evidence type="ECO:0000313" key="1">
    <source>
        <dbReference type="EMBL" id="GAH76120.1"/>
    </source>
</evidence>